<dbReference type="AlphaFoldDB" id="A0A1Z1WSB7"/>
<proteinExistence type="predicted"/>
<gene>
    <name evidence="2" type="ORF">SMD44_08817</name>
</gene>
<accession>A0A1Z1WSB7</accession>
<keyword evidence="2" id="KW-0032">Aminotransferase</keyword>
<evidence type="ECO:0000313" key="3">
    <source>
        <dbReference type="Proteomes" id="UP000195880"/>
    </source>
</evidence>
<name>A0A1Z1WSB7_9ACTN</name>
<dbReference type="KEGG" id="salf:SMD44_08817"/>
<protein>
    <submittedName>
        <fullName evidence="2">Siderophore biosynthesis diaminobutyrate--2-oxoglutarate aminotransferase</fullName>
    </submittedName>
</protein>
<sequence length="146" mass="16374">MRLQLKDLHVEVRMRPLQAGHRRDGHGVDRALERPEPHQTRRFLPEAAQLRLDALHVVEDRPGPAREDQPGRGEPHPAPRAFEQLGAGLGLEHGELLRHARRAQVRGLGHRPHGAQGVQLAQQAQPPGVHHPLIVVRFLRTGQPEL</sequence>
<keyword evidence="2" id="KW-0808">Transferase</keyword>
<dbReference type="Proteomes" id="UP000195880">
    <property type="component" value="Chromosome"/>
</dbReference>
<feature type="region of interest" description="Disordered" evidence="1">
    <location>
        <begin position="58"/>
        <end position="81"/>
    </location>
</feature>
<evidence type="ECO:0000256" key="1">
    <source>
        <dbReference type="SAM" id="MobiDB-lite"/>
    </source>
</evidence>
<keyword evidence="3" id="KW-1185">Reference proteome</keyword>
<dbReference type="GO" id="GO:0008483">
    <property type="term" value="F:transaminase activity"/>
    <property type="evidence" value="ECO:0007669"/>
    <property type="project" value="UniProtKB-KW"/>
</dbReference>
<evidence type="ECO:0000313" key="2">
    <source>
        <dbReference type="EMBL" id="ARX89330.1"/>
    </source>
</evidence>
<reference evidence="2 3" key="1">
    <citation type="submission" date="2017-05" db="EMBL/GenBank/DDBJ databases">
        <title>Streptomyces alboflavus Genome sequencing and assembly.</title>
        <authorList>
            <person name="Wang Y."/>
            <person name="Du B."/>
            <person name="Ding Y."/>
            <person name="Liu H."/>
            <person name="Hou Q."/>
            <person name="Liu K."/>
            <person name="Wang C."/>
            <person name="Yao L."/>
        </authorList>
    </citation>
    <scope>NUCLEOTIDE SEQUENCE [LARGE SCALE GENOMIC DNA]</scope>
    <source>
        <strain evidence="2 3">MDJK44</strain>
    </source>
</reference>
<feature type="compositionally biased region" description="Basic and acidic residues" evidence="1">
    <location>
        <begin position="58"/>
        <end position="77"/>
    </location>
</feature>
<dbReference type="EMBL" id="CP021748">
    <property type="protein sequence ID" value="ARX89330.1"/>
    <property type="molecule type" value="Genomic_DNA"/>
</dbReference>
<organism evidence="2 3">
    <name type="scientific">Streptomyces alboflavus</name>
    <dbReference type="NCBI Taxonomy" id="67267"/>
    <lineage>
        <taxon>Bacteria</taxon>
        <taxon>Bacillati</taxon>
        <taxon>Actinomycetota</taxon>
        <taxon>Actinomycetes</taxon>
        <taxon>Kitasatosporales</taxon>
        <taxon>Streptomycetaceae</taxon>
        <taxon>Streptomyces</taxon>
    </lineage>
</organism>